<protein>
    <submittedName>
        <fullName evidence="1">Uncharacterized protein</fullName>
    </submittedName>
</protein>
<dbReference type="Proteomes" id="UP001477443">
    <property type="component" value="Chromosome"/>
</dbReference>
<gene>
    <name evidence="1" type="ORF">WG617_00855</name>
</gene>
<proteinExistence type="predicted"/>
<sequence>MNSFVNELKEIQLTSPNTKKHKKIIFNNYAKYELLSTSKAKTIDDFVTLEDKNKISNAYKEHIYKFIDFYSIIVDFFTGLVNGSGLSDSGGALKDSGGPPFAVIAGQIAEFVGLALNAIDNETNYSSKIFSAVKSVLMDFRRLLYTQNLGILQQWNEVWKISLEIDNLDFKGDLLASNWAKKGIKHYFAIIDSIYFKALYEYQRYNNSLIIGSNGTWY</sequence>
<name>A0ABZ2RQ86_9BACT</name>
<evidence type="ECO:0000313" key="1">
    <source>
        <dbReference type="EMBL" id="WXL29188.1"/>
    </source>
</evidence>
<accession>A0ABZ2RQ86</accession>
<dbReference type="EMBL" id="CP148067">
    <property type="protein sequence ID" value="WXL29188.1"/>
    <property type="molecule type" value="Genomic_DNA"/>
</dbReference>
<keyword evidence="2" id="KW-1185">Reference proteome</keyword>
<dbReference type="RefSeq" id="WP_338822801.1">
    <property type="nucleotide sequence ID" value="NZ_CP148067.1"/>
</dbReference>
<reference evidence="1" key="1">
    <citation type="submission" date="2024-03" db="EMBL/GenBank/DDBJ databases">
        <title>Complete genome sequence of Mycoplasma felifaucium Z921 isolated from the trachea of a cheetah.</title>
        <authorList>
            <person name="Spergser J."/>
        </authorList>
    </citation>
    <scope>NUCLEOTIDE SEQUENCE [LARGE SCALE GENOMIC DNA]</scope>
    <source>
        <strain evidence="1">Z921</strain>
    </source>
</reference>
<organism evidence="1 2">
    <name type="scientific">Mycoplasmopsis felifaucium</name>
    <dbReference type="NCBI Taxonomy" id="35768"/>
    <lineage>
        <taxon>Bacteria</taxon>
        <taxon>Bacillati</taxon>
        <taxon>Mycoplasmatota</taxon>
        <taxon>Mycoplasmoidales</taxon>
        <taxon>Metamycoplasmataceae</taxon>
        <taxon>Mycoplasmopsis</taxon>
    </lineage>
</organism>
<evidence type="ECO:0000313" key="2">
    <source>
        <dbReference type="Proteomes" id="UP001477443"/>
    </source>
</evidence>